<reference evidence="1 2" key="1">
    <citation type="submission" date="2017-08" db="EMBL/GenBank/DDBJ databases">
        <title>Aeromonas veronii bv sobria strain NS22 whole genome sequencing.</title>
        <authorList>
            <person name="Katharios P."/>
            <person name="Ha V.Q."/>
            <person name="Smyrli M."/>
        </authorList>
    </citation>
    <scope>NUCLEOTIDE SEQUENCE [LARGE SCALE GENOMIC DNA]</scope>
    <source>
        <strain evidence="1 2">NS22</strain>
    </source>
</reference>
<comment type="caution">
    <text evidence="1">The sequence shown here is derived from an EMBL/GenBank/DDBJ whole genome shotgun (WGS) entry which is preliminary data.</text>
</comment>
<accession>A0ABY3MFR7</accession>
<proteinExistence type="predicted"/>
<evidence type="ECO:0008006" key="3">
    <source>
        <dbReference type="Google" id="ProtNLM"/>
    </source>
</evidence>
<sequence>MPDIKPSAKVTLRFKKKKFTSGWSFDANLYISPFHYMTEESLRKSRIETKCFDILFNTHTGKSSFNFTIDGNDRVDAKEYLHALKVFDVLSIESNQLFCEMIMDTGKKFTFIAKGQNNKTDLHIISVLESVLELSRYFEIEGGVNITPNEALEYGDDIIRMRELLRIDPASIRLEFRSDCKEDNITCEKDFACILFLASKIGSHSVGFYVVLIGAATVDEHGKFNIVVNRIVIEEKICVDETELVDKQLLTEVLNELTEIYSPKYHVVQVSESKIFW</sequence>
<keyword evidence="2" id="KW-1185">Reference proteome</keyword>
<evidence type="ECO:0000313" key="1">
    <source>
        <dbReference type="EMBL" id="TYD39933.1"/>
    </source>
</evidence>
<dbReference type="EMBL" id="NQMC01000135">
    <property type="protein sequence ID" value="TYD39933.1"/>
    <property type="molecule type" value="Genomic_DNA"/>
</dbReference>
<organism evidence="1 2">
    <name type="scientific">Aeromonas veronii</name>
    <dbReference type="NCBI Taxonomy" id="654"/>
    <lineage>
        <taxon>Bacteria</taxon>
        <taxon>Pseudomonadati</taxon>
        <taxon>Pseudomonadota</taxon>
        <taxon>Gammaproteobacteria</taxon>
        <taxon>Aeromonadales</taxon>
        <taxon>Aeromonadaceae</taxon>
        <taxon>Aeromonas</taxon>
    </lineage>
</organism>
<evidence type="ECO:0000313" key="2">
    <source>
        <dbReference type="Proteomes" id="UP000323129"/>
    </source>
</evidence>
<protein>
    <recommendedName>
        <fullName evidence="3">DUF1828 domain-containing protein</fullName>
    </recommendedName>
</protein>
<gene>
    <name evidence="1" type="ORF">CJF24_21695</name>
</gene>
<dbReference type="Proteomes" id="UP000323129">
    <property type="component" value="Unassembled WGS sequence"/>
</dbReference>
<name>A0ABY3MFR7_AERVE</name>